<dbReference type="GeneID" id="66295662"/>
<gene>
    <name evidence="1" type="ordered locus">SAR11_1167</name>
</gene>
<proteinExistence type="predicted"/>
<dbReference type="AlphaFoldDB" id="Q4FLG7"/>
<dbReference type="HOGENOM" id="CLU_976035_0_0_5"/>
<organism evidence="1 2">
    <name type="scientific">Pelagibacter ubique (strain HTCC1062)</name>
    <dbReference type="NCBI Taxonomy" id="335992"/>
    <lineage>
        <taxon>Bacteria</taxon>
        <taxon>Pseudomonadati</taxon>
        <taxon>Pseudomonadota</taxon>
        <taxon>Alphaproteobacteria</taxon>
        <taxon>Candidatus Pelagibacterales</taxon>
        <taxon>Candidatus Pelagibacteraceae</taxon>
        <taxon>Candidatus Pelagibacter</taxon>
    </lineage>
</organism>
<accession>Q4FLG7</accession>
<dbReference type="Proteomes" id="UP000002528">
    <property type="component" value="Chromosome"/>
</dbReference>
<dbReference type="EMBL" id="CP000084">
    <property type="protein sequence ID" value="AAZ21971.1"/>
    <property type="molecule type" value="Genomic_DNA"/>
</dbReference>
<dbReference type="OrthoDB" id="7401736at2"/>
<dbReference type="eggNOG" id="ENOG502ZAKD">
    <property type="taxonomic scope" value="Bacteria"/>
</dbReference>
<evidence type="ECO:0000313" key="1">
    <source>
        <dbReference type="EMBL" id="AAZ21971.1"/>
    </source>
</evidence>
<evidence type="ECO:0000313" key="2">
    <source>
        <dbReference type="Proteomes" id="UP000002528"/>
    </source>
</evidence>
<sequence>MSVKKIGWLIEDGQPGNFIYNEPNPVTINKKKPLSNMAVQACPAVNQVESRYFEVPCPFDLRLRCEKKDTNFEIYSVPEGTRIDEELIKRNLNLMPKDSWRNEDRPVIQIECPYAFITDEDIYLTQLPPFLNFNSNYWPGTLISGRFNITNWPRTLSWAFEWHDLSQDLILKRNKPWFYVFFESNNPEDNYKLVEAEYTDDLRKFKNSMLQTPRYVSNTFSLFKTAKNRRPKKLLVEKKYDR</sequence>
<reference evidence="1 2" key="1">
    <citation type="journal article" date="2005" name="Science">
        <title>Genome streamlining in a cosmopolitan oceanic bacterium.</title>
        <authorList>
            <person name="Giovannoni S.J."/>
            <person name="Tripp H.J."/>
            <person name="Givan S."/>
            <person name="Podar M."/>
            <person name="Vergin K.L."/>
            <person name="Baptista D."/>
            <person name="Bibbs L."/>
            <person name="Eads J."/>
            <person name="Richardson T.H."/>
            <person name="Noordewier M."/>
            <person name="Rappe M.S."/>
            <person name="Short J.M."/>
            <person name="Carrington J.C."/>
            <person name="Mathur E.J."/>
        </authorList>
    </citation>
    <scope>NUCLEOTIDE SEQUENCE [LARGE SCALE GENOMIC DNA]</scope>
    <source>
        <strain evidence="1 2">HTCC1062</strain>
    </source>
</reference>
<name>Q4FLG7_PELUB</name>
<protein>
    <submittedName>
        <fullName evidence="1">Uncharacterized protein</fullName>
    </submittedName>
</protein>
<dbReference type="STRING" id="335992.SAR11_1167"/>
<dbReference type="KEGG" id="pub:SAR11_1167"/>
<keyword evidence="2" id="KW-1185">Reference proteome</keyword>
<dbReference type="RefSeq" id="WP_011282184.1">
    <property type="nucleotide sequence ID" value="NC_007205.1"/>
</dbReference>